<sequence length="346" mass="37327">MNATARIISASEANAGYFTPYQSSYCLDSSLNSTIARGKVLVCRIAEGSSESKLAKSKVVKEAGGVGMVLIDEADKDVAIPFVIPSAIVGKEIGREILSYINNTRKPMSRISRAKTVLGSQPAPRIASFSSKGPNSLTPEILKPDVAAPGLNILAAWSLATILDKNDEPIRVDPEGRRANSFDYGSGFVDPARVLDPGLIYDAHPKDYKAFLCSIGYDEKSLRLVTRDNSTCDQTFTTASSLNYPSITVPNLKDSFSVTRTVTNVGKPRSVYKAVVSNPVGINVTVVPKQLMFKRYGQKIKFTVNFKVAAPSKGYAFGFLTWTSGDARVTSPLVVQAAPFPKGLMR</sequence>
<feature type="domain" description="Subtilisin-like protease fibronectin type-III" evidence="8">
    <location>
        <begin position="242"/>
        <end position="335"/>
    </location>
</feature>
<dbReference type="CDD" id="cd02120">
    <property type="entry name" value="PA_subtilisin_like"/>
    <property type="match status" value="1"/>
</dbReference>
<dbReference type="GO" id="GO:0006508">
    <property type="term" value="P:proteolysis"/>
    <property type="evidence" value="ECO:0007669"/>
    <property type="project" value="UniProtKB-KW"/>
</dbReference>
<organism evidence="9 10">
    <name type="scientific">Populus tomentosa</name>
    <name type="common">Chinese white poplar</name>
    <dbReference type="NCBI Taxonomy" id="118781"/>
    <lineage>
        <taxon>Eukaryota</taxon>
        <taxon>Viridiplantae</taxon>
        <taxon>Streptophyta</taxon>
        <taxon>Embryophyta</taxon>
        <taxon>Tracheophyta</taxon>
        <taxon>Spermatophyta</taxon>
        <taxon>Magnoliopsida</taxon>
        <taxon>eudicotyledons</taxon>
        <taxon>Gunneridae</taxon>
        <taxon>Pentapetalae</taxon>
        <taxon>rosids</taxon>
        <taxon>fabids</taxon>
        <taxon>Malpighiales</taxon>
        <taxon>Salicaceae</taxon>
        <taxon>Saliceae</taxon>
        <taxon>Populus</taxon>
    </lineage>
</organism>
<dbReference type="GO" id="GO:0005576">
    <property type="term" value="C:extracellular region"/>
    <property type="evidence" value="ECO:0007669"/>
    <property type="project" value="UniProtKB-SubCell"/>
</dbReference>
<dbReference type="OrthoDB" id="206201at2759"/>
<protein>
    <recommendedName>
        <fullName evidence="11">Subtilisin-like protease fibronectin type-III domain-containing protein</fullName>
    </recommendedName>
</protein>
<dbReference type="Pfam" id="PF17766">
    <property type="entry name" value="fn3_6"/>
    <property type="match status" value="1"/>
</dbReference>
<dbReference type="InterPro" id="IPR041469">
    <property type="entry name" value="Subtilisin-like_FN3"/>
</dbReference>
<keyword evidence="6" id="KW-0720">Serine protease</keyword>
<evidence type="ECO:0000313" key="9">
    <source>
        <dbReference type="EMBL" id="KAG6756676.1"/>
    </source>
</evidence>
<dbReference type="InterPro" id="IPR003137">
    <property type="entry name" value="PA_domain"/>
</dbReference>
<dbReference type="FunFam" id="2.60.40.2310:FF:000001">
    <property type="entry name" value="Subtilisin-like protease SBT1.5"/>
    <property type="match status" value="1"/>
</dbReference>
<evidence type="ECO:0000259" key="7">
    <source>
        <dbReference type="Pfam" id="PF02225"/>
    </source>
</evidence>
<comment type="similarity">
    <text evidence="2">Belongs to the peptidase S8 family.</text>
</comment>
<keyword evidence="5" id="KW-0378">Hydrolase</keyword>
<evidence type="ECO:0000256" key="3">
    <source>
        <dbReference type="ARBA" id="ARBA00022670"/>
    </source>
</evidence>
<evidence type="ECO:0000256" key="4">
    <source>
        <dbReference type="ARBA" id="ARBA00022729"/>
    </source>
</evidence>
<evidence type="ECO:0000313" key="10">
    <source>
        <dbReference type="Proteomes" id="UP000886885"/>
    </source>
</evidence>
<comment type="caution">
    <text evidence="9">The sequence shown here is derived from an EMBL/GenBank/DDBJ whole genome shotgun (WGS) entry which is preliminary data.</text>
</comment>
<keyword evidence="4" id="KW-0732">Signal</keyword>
<dbReference type="Pfam" id="PF02225">
    <property type="entry name" value="PA"/>
    <property type="match status" value="1"/>
</dbReference>
<evidence type="ECO:0000256" key="2">
    <source>
        <dbReference type="ARBA" id="ARBA00011073"/>
    </source>
</evidence>
<reference evidence="9" key="1">
    <citation type="journal article" date="2020" name="bioRxiv">
        <title>Hybrid origin of Populus tomentosa Carr. identified through genome sequencing and phylogenomic analysis.</title>
        <authorList>
            <person name="An X."/>
            <person name="Gao K."/>
            <person name="Chen Z."/>
            <person name="Li J."/>
            <person name="Yang X."/>
            <person name="Yang X."/>
            <person name="Zhou J."/>
            <person name="Guo T."/>
            <person name="Zhao T."/>
            <person name="Huang S."/>
            <person name="Miao D."/>
            <person name="Khan W.U."/>
            <person name="Rao P."/>
            <person name="Ye M."/>
            <person name="Lei B."/>
            <person name="Liao W."/>
            <person name="Wang J."/>
            <person name="Ji L."/>
            <person name="Li Y."/>
            <person name="Guo B."/>
            <person name="Mustafa N.S."/>
            <person name="Li S."/>
            <person name="Yun Q."/>
            <person name="Keller S.R."/>
            <person name="Mao J."/>
            <person name="Zhang R."/>
            <person name="Strauss S.H."/>
        </authorList>
    </citation>
    <scope>NUCLEOTIDE SEQUENCE</scope>
    <source>
        <strain evidence="9">GM15</strain>
        <tissue evidence="9">Leaf</tissue>
    </source>
</reference>
<evidence type="ECO:0008006" key="11">
    <source>
        <dbReference type="Google" id="ProtNLM"/>
    </source>
</evidence>
<gene>
    <name evidence="9" type="ORF">POTOM_040116</name>
</gene>
<dbReference type="EMBL" id="JAAWWB010000021">
    <property type="protein sequence ID" value="KAG6756676.1"/>
    <property type="molecule type" value="Genomic_DNA"/>
</dbReference>
<proteinExistence type="inferred from homology"/>
<evidence type="ECO:0000256" key="1">
    <source>
        <dbReference type="ARBA" id="ARBA00004613"/>
    </source>
</evidence>
<keyword evidence="3" id="KW-0645">Protease</keyword>
<evidence type="ECO:0000256" key="5">
    <source>
        <dbReference type="ARBA" id="ARBA00022801"/>
    </source>
</evidence>
<dbReference type="PANTHER" id="PTHR10795">
    <property type="entry name" value="PROPROTEIN CONVERTASE SUBTILISIN/KEXIN"/>
    <property type="match status" value="1"/>
</dbReference>
<evidence type="ECO:0000256" key="6">
    <source>
        <dbReference type="ARBA" id="ARBA00022825"/>
    </source>
</evidence>
<dbReference type="AlphaFoldDB" id="A0A8X7YTV1"/>
<dbReference type="InterPro" id="IPR045051">
    <property type="entry name" value="SBT"/>
</dbReference>
<evidence type="ECO:0000259" key="8">
    <source>
        <dbReference type="Pfam" id="PF17766"/>
    </source>
</evidence>
<name>A0A8X7YTV1_POPTO</name>
<keyword evidence="10" id="KW-1185">Reference proteome</keyword>
<feature type="domain" description="PA" evidence="7">
    <location>
        <begin position="26"/>
        <end position="96"/>
    </location>
</feature>
<accession>A0A8X7YTV1</accession>
<comment type="subcellular location">
    <subcellularLocation>
        <location evidence="1">Secreted</location>
    </subcellularLocation>
</comment>
<dbReference type="Proteomes" id="UP000886885">
    <property type="component" value="Chromosome 11A"/>
</dbReference>
<dbReference type="GO" id="GO:0008236">
    <property type="term" value="F:serine-type peptidase activity"/>
    <property type="evidence" value="ECO:0007669"/>
    <property type="project" value="UniProtKB-KW"/>
</dbReference>